<gene>
    <name evidence="1" type="ORF">Goe3_c21200</name>
</gene>
<name>A0A217ERE0_BPGO3</name>
<keyword evidence="2" id="KW-1185">Reference proteome</keyword>
<organismHost>
    <name type="scientific">Bacillus subtilis</name>
    <dbReference type="NCBI Taxonomy" id="1423"/>
</organismHost>
<evidence type="ECO:0000313" key="2">
    <source>
        <dbReference type="Proteomes" id="UP000221795"/>
    </source>
</evidence>
<accession>A0A217ERE0</accession>
<evidence type="ECO:0000313" key="1">
    <source>
        <dbReference type="EMBL" id="APZ82673.1"/>
    </source>
</evidence>
<reference evidence="1" key="1">
    <citation type="journal article" date="2017" name="Viruses">
        <title>Characterization of Bacillus subtilis Viruses vB_BsuM-Goe2 and vB_BsuM-Goe3.</title>
        <authorList>
            <person name="Willms I.M."/>
            <person name="Hoppert M."/>
            <person name="Hertel R."/>
        </authorList>
    </citation>
    <scope>NUCLEOTIDE SEQUENCE [LARGE SCALE GENOMIC DNA]</scope>
</reference>
<dbReference type="Proteomes" id="UP000221795">
    <property type="component" value="Segment"/>
</dbReference>
<dbReference type="EMBL" id="KY368640">
    <property type="protein sequence ID" value="APZ82673.1"/>
    <property type="molecule type" value="Genomic_DNA"/>
</dbReference>
<protein>
    <submittedName>
        <fullName evidence="1">Uncharacterized protein</fullName>
    </submittedName>
</protein>
<proteinExistence type="predicted"/>
<sequence length="68" mass="7906">MNTYNEKKVIFMLGDRVMAEYQQVEANIRTDETCTVCNKGVMYKTFEISGCKWCDTCHMGQIGEMRKP</sequence>
<organism evidence="1 2">
    <name type="scientific">Bacillus phage vB_BsuM-Goe3</name>
    <dbReference type="NCBI Taxonomy" id="1933063"/>
    <lineage>
        <taxon>Viruses</taxon>
        <taxon>Duplodnaviria</taxon>
        <taxon>Heunggongvirae</taxon>
        <taxon>Uroviricota</taxon>
        <taxon>Caudoviricetes</taxon>
        <taxon>Herelleviridae</taxon>
        <taxon>Bastillevirinae</taxon>
        <taxon>Grisebachstrassevirus</taxon>
        <taxon>Grisebachstrassevirus goe3</taxon>
    </lineage>
</organism>